<dbReference type="InterPro" id="IPR050807">
    <property type="entry name" value="TransReg_Diox_bact_type"/>
</dbReference>
<dbReference type="KEGG" id="ssyi:EKG83_08800"/>
<protein>
    <submittedName>
        <fullName evidence="6">XRE family transcriptional regulator</fullName>
    </submittedName>
</protein>
<evidence type="ECO:0000256" key="4">
    <source>
        <dbReference type="SAM" id="Phobius"/>
    </source>
</evidence>
<dbReference type="PANTHER" id="PTHR46797">
    <property type="entry name" value="HTH-TYPE TRANSCRIPTIONAL REGULATOR"/>
    <property type="match status" value="1"/>
</dbReference>
<dbReference type="InterPro" id="IPR010982">
    <property type="entry name" value="Lambda_DNA-bd_dom_sf"/>
</dbReference>
<evidence type="ECO:0000256" key="2">
    <source>
        <dbReference type="ARBA" id="ARBA00023125"/>
    </source>
</evidence>
<reference evidence="7" key="1">
    <citation type="journal article" date="2021" name="Curr. Microbiol.">
        <title>Complete genome of nocamycin-producing strain Saccharothrix syringae NRRL B-16468 reveals the biosynthetic potential for secondary metabolites.</title>
        <authorList>
            <person name="Mo X."/>
            <person name="Yang S."/>
        </authorList>
    </citation>
    <scope>NUCLEOTIDE SEQUENCE [LARGE SCALE GENOMIC DNA]</scope>
    <source>
        <strain evidence="7">ATCC 51364 / DSM 43886 / JCM 6844 / KCTC 9398 / NBRC 14523 / NRRL B-16468 / INA 2240</strain>
    </source>
</reference>
<keyword evidence="1" id="KW-0805">Transcription regulation</keyword>
<feature type="domain" description="HTH cro/C1-type" evidence="5">
    <location>
        <begin position="28"/>
        <end position="83"/>
    </location>
</feature>
<dbReference type="CDD" id="cd00093">
    <property type="entry name" value="HTH_XRE"/>
    <property type="match status" value="1"/>
</dbReference>
<evidence type="ECO:0000256" key="1">
    <source>
        <dbReference type="ARBA" id="ARBA00023015"/>
    </source>
</evidence>
<evidence type="ECO:0000313" key="6">
    <source>
        <dbReference type="EMBL" id="QFZ24109.1"/>
    </source>
</evidence>
<dbReference type="SMART" id="SM00530">
    <property type="entry name" value="HTH_XRE"/>
    <property type="match status" value="1"/>
</dbReference>
<dbReference type="Proteomes" id="UP000325787">
    <property type="component" value="Chromosome"/>
</dbReference>
<dbReference type="Gene3D" id="1.10.260.40">
    <property type="entry name" value="lambda repressor-like DNA-binding domains"/>
    <property type="match status" value="1"/>
</dbReference>
<dbReference type="InterPro" id="IPR001387">
    <property type="entry name" value="Cro/C1-type_HTH"/>
</dbReference>
<keyword evidence="4" id="KW-0472">Membrane</keyword>
<dbReference type="GO" id="GO:0003700">
    <property type="term" value="F:DNA-binding transcription factor activity"/>
    <property type="evidence" value="ECO:0007669"/>
    <property type="project" value="TreeGrafter"/>
</dbReference>
<name>A0A5Q0HDC3_SACSY</name>
<keyword evidence="3" id="KW-0804">Transcription</keyword>
<dbReference type="Pfam" id="PF13560">
    <property type="entry name" value="HTH_31"/>
    <property type="match status" value="1"/>
</dbReference>
<organism evidence="6 7">
    <name type="scientific">Saccharothrix syringae</name>
    <name type="common">Nocardiopsis syringae</name>
    <dbReference type="NCBI Taxonomy" id="103733"/>
    <lineage>
        <taxon>Bacteria</taxon>
        <taxon>Bacillati</taxon>
        <taxon>Actinomycetota</taxon>
        <taxon>Actinomycetes</taxon>
        <taxon>Pseudonocardiales</taxon>
        <taxon>Pseudonocardiaceae</taxon>
        <taxon>Saccharothrix</taxon>
    </lineage>
</organism>
<dbReference type="OrthoDB" id="4516646at2"/>
<evidence type="ECO:0000256" key="3">
    <source>
        <dbReference type="ARBA" id="ARBA00023163"/>
    </source>
</evidence>
<gene>
    <name evidence="6" type="ORF">EKG83_08800</name>
</gene>
<evidence type="ECO:0000313" key="7">
    <source>
        <dbReference type="Proteomes" id="UP000325787"/>
    </source>
</evidence>
<dbReference type="GO" id="GO:0005829">
    <property type="term" value="C:cytosol"/>
    <property type="evidence" value="ECO:0007669"/>
    <property type="project" value="TreeGrafter"/>
</dbReference>
<feature type="transmembrane region" description="Helical" evidence="4">
    <location>
        <begin position="37"/>
        <end position="56"/>
    </location>
</feature>
<accession>A0A5Q0HDC3</accession>
<sequence>MRRPAPATLGVTGEVRVDVTDNHIGRRLREVRSWRRLSLTAVAGLAGITPAYLSMIERGLRPVTKRAVLEALASALQVAPTELTGSPFAPTDAHGSEAHAAIREVETVLSAVDLGVDPGVTPAPWPELRDRVIHLNTVLRPEADYAAQGRVVPGLLLQLHAAYVHHPAHRRDVLVGLLHTYHAAAVLTKNLGVRGLPVVAARLAQQCAEELGEPEWLAFAVWLRGHAAGSQGRAHQLAASVRGIDRLTGADGPNVLQARGMLHLNAALAAASLRDGDTARVHLDEAAALAQRLPDERENFAFLHFGVPNVGVWRVSLATELEEGGKVAELARRVNPDELPAKARRAMYWVDLGRSLLTERATVEQGIQALVTAESIAPQRVRNNVFVREAVADLLRRAQRDSSGRELRGLAWRMGVAPTG</sequence>
<keyword evidence="4" id="KW-0812">Transmembrane</keyword>
<dbReference type="AlphaFoldDB" id="A0A5Q0HDC3"/>
<dbReference type="SUPFAM" id="SSF47413">
    <property type="entry name" value="lambda repressor-like DNA-binding domains"/>
    <property type="match status" value="1"/>
</dbReference>
<dbReference type="EMBL" id="CP034550">
    <property type="protein sequence ID" value="QFZ24109.1"/>
    <property type="molecule type" value="Genomic_DNA"/>
</dbReference>
<proteinExistence type="predicted"/>
<keyword evidence="7" id="KW-1185">Reference proteome</keyword>
<dbReference type="GO" id="GO:0003677">
    <property type="term" value="F:DNA binding"/>
    <property type="evidence" value="ECO:0007669"/>
    <property type="project" value="UniProtKB-KW"/>
</dbReference>
<keyword evidence="4" id="KW-1133">Transmembrane helix</keyword>
<dbReference type="PROSITE" id="PS50943">
    <property type="entry name" value="HTH_CROC1"/>
    <property type="match status" value="1"/>
</dbReference>
<evidence type="ECO:0000259" key="5">
    <source>
        <dbReference type="PROSITE" id="PS50943"/>
    </source>
</evidence>
<dbReference type="PANTHER" id="PTHR46797:SF23">
    <property type="entry name" value="HTH-TYPE TRANSCRIPTIONAL REGULATOR SUTR"/>
    <property type="match status" value="1"/>
</dbReference>
<keyword evidence="2" id="KW-0238">DNA-binding</keyword>